<evidence type="ECO:0000256" key="5">
    <source>
        <dbReference type="ARBA" id="ARBA00022989"/>
    </source>
</evidence>
<dbReference type="RefSeq" id="WP_189113820.1">
    <property type="nucleotide sequence ID" value="NZ_BMQC01000005.1"/>
</dbReference>
<evidence type="ECO:0000256" key="1">
    <source>
        <dbReference type="ARBA" id="ARBA00004141"/>
    </source>
</evidence>
<dbReference type="GO" id="GO:0045436">
    <property type="term" value="F:lycopene beta cyclase activity"/>
    <property type="evidence" value="ECO:0007669"/>
    <property type="project" value="UniProtKB-ARBA"/>
</dbReference>
<keyword evidence="6 8" id="KW-0472">Membrane</keyword>
<dbReference type="GO" id="GO:0016117">
    <property type="term" value="P:carotenoid biosynthetic process"/>
    <property type="evidence" value="ECO:0007669"/>
    <property type="project" value="UniProtKB-KW"/>
</dbReference>
<keyword evidence="4" id="KW-0125">Carotenoid biosynthesis</keyword>
<keyword evidence="7" id="KW-0413">Isomerase</keyword>
<dbReference type="AlphaFoldDB" id="A0A8J3BN34"/>
<comment type="pathway">
    <text evidence="2">Carotenoid biosynthesis.</text>
</comment>
<sequence length="111" mass="11653">MTYTAAAALAVLAVAAADWWLLRTRLLGRAAFWLAYPIILGFQLLSNGILTGRGVVRYDPAAITGLRLAHAPVEDLAFGFALVLLTLSLWCHRGAAGPPGAAGDPGVTRPD</sequence>
<keyword evidence="5 8" id="KW-1133">Transmembrane helix</keyword>
<gene>
    <name evidence="10" type="ORF">GCM10010124_18620</name>
</gene>
<evidence type="ECO:0000256" key="7">
    <source>
        <dbReference type="ARBA" id="ARBA00023235"/>
    </source>
</evidence>
<dbReference type="GO" id="GO:0016872">
    <property type="term" value="F:intramolecular lyase activity"/>
    <property type="evidence" value="ECO:0007669"/>
    <property type="project" value="InterPro"/>
</dbReference>
<proteinExistence type="predicted"/>
<comment type="subcellular location">
    <subcellularLocation>
        <location evidence="1">Membrane</location>
        <topology evidence="1">Multi-pass membrane protein</topology>
    </subcellularLocation>
</comment>
<evidence type="ECO:0000256" key="6">
    <source>
        <dbReference type="ARBA" id="ARBA00023136"/>
    </source>
</evidence>
<name>A0A8J3BN34_9ACTN</name>
<dbReference type="InterPro" id="IPR017825">
    <property type="entry name" value="Lycopene_cyclase_dom"/>
</dbReference>
<keyword evidence="11" id="KW-1185">Reference proteome</keyword>
<evidence type="ECO:0000256" key="4">
    <source>
        <dbReference type="ARBA" id="ARBA00022746"/>
    </source>
</evidence>
<feature type="domain" description="Lycopene cyclase" evidence="9">
    <location>
        <begin position="2"/>
        <end position="89"/>
    </location>
</feature>
<keyword evidence="3 8" id="KW-0812">Transmembrane</keyword>
<dbReference type="Proteomes" id="UP000662200">
    <property type="component" value="Unassembled WGS sequence"/>
</dbReference>
<comment type="caution">
    <text evidence="10">The sequence shown here is derived from an EMBL/GenBank/DDBJ whole genome shotgun (WGS) entry which is preliminary data.</text>
</comment>
<dbReference type="NCBIfam" id="TIGR03462">
    <property type="entry name" value="CarR_dom_SF"/>
    <property type="match status" value="1"/>
</dbReference>
<protein>
    <recommendedName>
        <fullName evidence="9">Lycopene cyclase domain-containing protein</fullName>
    </recommendedName>
</protein>
<evidence type="ECO:0000313" key="11">
    <source>
        <dbReference type="Proteomes" id="UP000662200"/>
    </source>
</evidence>
<dbReference type="GO" id="GO:0016020">
    <property type="term" value="C:membrane"/>
    <property type="evidence" value="ECO:0007669"/>
    <property type="project" value="UniProtKB-SubCell"/>
</dbReference>
<reference evidence="10" key="1">
    <citation type="journal article" date="2014" name="Int. J. Syst. Evol. Microbiol.">
        <title>Complete genome sequence of Corynebacterium casei LMG S-19264T (=DSM 44701T), isolated from a smear-ripened cheese.</title>
        <authorList>
            <consortium name="US DOE Joint Genome Institute (JGI-PGF)"/>
            <person name="Walter F."/>
            <person name="Albersmeier A."/>
            <person name="Kalinowski J."/>
            <person name="Ruckert C."/>
        </authorList>
    </citation>
    <scope>NUCLEOTIDE SEQUENCE</scope>
    <source>
        <strain evidence="10">JCM 3091</strain>
    </source>
</reference>
<evidence type="ECO:0000256" key="2">
    <source>
        <dbReference type="ARBA" id="ARBA00004829"/>
    </source>
</evidence>
<evidence type="ECO:0000259" key="9">
    <source>
        <dbReference type="Pfam" id="PF18916"/>
    </source>
</evidence>
<accession>A0A8J3BN34</accession>
<feature type="transmembrane region" description="Helical" evidence="8">
    <location>
        <begin position="26"/>
        <end position="45"/>
    </location>
</feature>
<evidence type="ECO:0000313" key="10">
    <source>
        <dbReference type="EMBL" id="GGK26232.1"/>
    </source>
</evidence>
<reference evidence="10" key="2">
    <citation type="submission" date="2020-09" db="EMBL/GenBank/DDBJ databases">
        <authorList>
            <person name="Sun Q."/>
            <person name="Ohkuma M."/>
        </authorList>
    </citation>
    <scope>NUCLEOTIDE SEQUENCE</scope>
    <source>
        <strain evidence="10">JCM 3091</strain>
    </source>
</reference>
<dbReference type="Pfam" id="PF18916">
    <property type="entry name" value="Lycopene_cyc"/>
    <property type="match status" value="1"/>
</dbReference>
<evidence type="ECO:0000256" key="8">
    <source>
        <dbReference type="SAM" id="Phobius"/>
    </source>
</evidence>
<organism evidence="10 11">
    <name type="scientific">Pilimelia terevasa</name>
    <dbReference type="NCBI Taxonomy" id="53372"/>
    <lineage>
        <taxon>Bacteria</taxon>
        <taxon>Bacillati</taxon>
        <taxon>Actinomycetota</taxon>
        <taxon>Actinomycetes</taxon>
        <taxon>Micromonosporales</taxon>
        <taxon>Micromonosporaceae</taxon>
        <taxon>Pilimelia</taxon>
    </lineage>
</organism>
<evidence type="ECO:0000256" key="3">
    <source>
        <dbReference type="ARBA" id="ARBA00022692"/>
    </source>
</evidence>
<dbReference type="EMBL" id="BMQC01000005">
    <property type="protein sequence ID" value="GGK26232.1"/>
    <property type="molecule type" value="Genomic_DNA"/>
</dbReference>